<dbReference type="AlphaFoldDB" id="A0AAV2TNS8"/>
<keyword evidence="2" id="KW-0812">Transmembrane</keyword>
<comment type="caution">
    <text evidence="3">The sequence shown here is derived from an EMBL/GenBank/DDBJ whole genome shotgun (WGS) entry which is preliminary data.</text>
</comment>
<organism evidence="3 4">
    <name type="scientific">Calicophoron daubneyi</name>
    <name type="common">Rumen fluke</name>
    <name type="synonym">Paramphistomum daubneyi</name>
    <dbReference type="NCBI Taxonomy" id="300641"/>
    <lineage>
        <taxon>Eukaryota</taxon>
        <taxon>Metazoa</taxon>
        <taxon>Spiralia</taxon>
        <taxon>Lophotrochozoa</taxon>
        <taxon>Platyhelminthes</taxon>
        <taxon>Trematoda</taxon>
        <taxon>Digenea</taxon>
        <taxon>Plagiorchiida</taxon>
        <taxon>Pronocephalata</taxon>
        <taxon>Paramphistomoidea</taxon>
        <taxon>Paramphistomidae</taxon>
        <taxon>Calicophoron</taxon>
    </lineage>
</organism>
<feature type="region of interest" description="Disordered" evidence="1">
    <location>
        <begin position="1"/>
        <end position="30"/>
    </location>
</feature>
<name>A0AAV2TNS8_CALDB</name>
<protein>
    <submittedName>
        <fullName evidence="3">Uncharacterized protein</fullName>
    </submittedName>
</protein>
<dbReference type="Proteomes" id="UP001497525">
    <property type="component" value="Unassembled WGS sequence"/>
</dbReference>
<reference evidence="3" key="1">
    <citation type="submission" date="2024-06" db="EMBL/GenBank/DDBJ databases">
        <authorList>
            <person name="Liu X."/>
            <person name="Lenzi L."/>
            <person name="Haldenby T S."/>
            <person name="Uol C."/>
        </authorList>
    </citation>
    <scope>NUCLEOTIDE SEQUENCE</scope>
</reference>
<accession>A0AAV2TNS8</accession>
<keyword evidence="2" id="KW-0472">Membrane</keyword>
<evidence type="ECO:0000313" key="3">
    <source>
        <dbReference type="EMBL" id="CAL5138516.1"/>
    </source>
</evidence>
<sequence>MDSCLFLSSPMSSDSVCTSAPVSRSPSPKQISVDSDLDYLTTLYIRFALIVCIIVGIFVLSRPFSEPFIIRMIFGEKLNYCNYTYVPSVNNYRRPYKTYL</sequence>
<gene>
    <name evidence="3" type="ORF">CDAUBV1_LOCUS13347</name>
</gene>
<evidence type="ECO:0000256" key="1">
    <source>
        <dbReference type="SAM" id="MobiDB-lite"/>
    </source>
</evidence>
<evidence type="ECO:0000256" key="2">
    <source>
        <dbReference type="SAM" id="Phobius"/>
    </source>
</evidence>
<evidence type="ECO:0000313" key="4">
    <source>
        <dbReference type="Proteomes" id="UP001497525"/>
    </source>
</evidence>
<proteinExistence type="predicted"/>
<dbReference type="EMBL" id="CAXLJL010000490">
    <property type="protein sequence ID" value="CAL5138516.1"/>
    <property type="molecule type" value="Genomic_DNA"/>
</dbReference>
<feature type="compositionally biased region" description="Polar residues" evidence="1">
    <location>
        <begin position="9"/>
        <end position="30"/>
    </location>
</feature>
<feature type="transmembrane region" description="Helical" evidence="2">
    <location>
        <begin position="43"/>
        <end position="61"/>
    </location>
</feature>
<keyword evidence="2" id="KW-1133">Transmembrane helix</keyword>